<sequence length="104" mass="12377">MRTIGVILMVFVAAYFLVQLVNFVILYAHMDESLPVIEFIRGMSVVPIMITFSQGFYVYWWRSREYRAVFKQQLKMVFRCVRWEQHTPNMITSSRGAFPVSHVY</sequence>
<keyword evidence="1" id="KW-1133">Transmembrane helix</keyword>
<dbReference type="Pfam" id="PF10320">
    <property type="entry name" value="7TM_GPCR_Srsx"/>
    <property type="match status" value="1"/>
</dbReference>
<organism evidence="2 3">
    <name type="scientific">Steinernema glaseri</name>
    <dbReference type="NCBI Taxonomy" id="37863"/>
    <lineage>
        <taxon>Eukaryota</taxon>
        <taxon>Metazoa</taxon>
        <taxon>Ecdysozoa</taxon>
        <taxon>Nematoda</taxon>
        <taxon>Chromadorea</taxon>
        <taxon>Rhabditida</taxon>
        <taxon>Tylenchina</taxon>
        <taxon>Panagrolaimomorpha</taxon>
        <taxon>Strongyloidoidea</taxon>
        <taxon>Steinernematidae</taxon>
        <taxon>Steinernema</taxon>
    </lineage>
</organism>
<dbReference type="Proteomes" id="UP000095287">
    <property type="component" value="Unplaced"/>
</dbReference>
<feature type="transmembrane region" description="Helical" evidence="1">
    <location>
        <begin position="39"/>
        <end position="61"/>
    </location>
</feature>
<dbReference type="AlphaFoldDB" id="A0A1I7YLA2"/>
<evidence type="ECO:0000313" key="2">
    <source>
        <dbReference type="Proteomes" id="UP000095287"/>
    </source>
</evidence>
<evidence type="ECO:0000256" key="1">
    <source>
        <dbReference type="SAM" id="Phobius"/>
    </source>
</evidence>
<keyword evidence="2" id="KW-1185">Reference proteome</keyword>
<protein>
    <submittedName>
        <fullName evidence="3">Serpentine receptor class gamma</fullName>
    </submittedName>
</protein>
<reference evidence="3" key="1">
    <citation type="submission" date="2016-11" db="UniProtKB">
        <authorList>
            <consortium name="WormBaseParasite"/>
        </authorList>
    </citation>
    <scope>IDENTIFICATION</scope>
</reference>
<proteinExistence type="predicted"/>
<keyword evidence="1" id="KW-0812">Transmembrane</keyword>
<feature type="transmembrane region" description="Helical" evidence="1">
    <location>
        <begin position="7"/>
        <end position="27"/>
    </location>
</feature>
<keyword evidence="1" id="KW-0472">Membrane</keyword>
<dbReference type="WBParaSite" id="L893_g17571.t1">
    <property type="protein sequence ID" value="L893_g17571.t1"/>
    <property type="gene ID" value="L893_g17571"/>
</dbReference>
<dbReference type="InterPro" id="IPR019424">
    <property type="entry name" value="7TM_GPCR_Srsx"/>
</dbReference>
<dbReference type="SUPFAM" id="SSF81321">
    <property type="entry name" value="Family A G protein-coupled receptor-like"/>
    <property type="match status" value="1"/>
</dbReference>
<dbReference type="Gene3D" id="1.20.1070.10">
    <property type="entry name" value="Rhodopsin 7-helix transmembrane proteins"/>
    <property type="match status" value="1"/>
</dbReference>
<name>A0A1I7YLA2_9BILA</name>
<evidence type="ECO:0000313" key="3">
    <source>
        <dbReference type="WBParaSite" id="L893_g17571.t1"/>
    </source>
</evidence>
<accession>A0A1I7YLA2</accession>